<dbReference type="EMBL" id="HBUE01139603">
    <property type="protein sequence ID" value="CAG6500122.1"/>
    <property type="molecule type" value="Transcribed_RNA"/>
</dbReference>
<evidence type="ECO:0000313" key="2">
    <source>
        <dbReference type="EMBL" id="CAG6500123.1"/>
    </source>
</evidence>
<dbReference type="EMBL" id="HBUE01139606">
    <property type="protein sequence ID" value="CAG6500123.1"/>
    <property type="molecule type" value="Transcribed_RNA"/>
</dbReference>
<organism evidence="2">
    <name type="scientific">Culex pipiens</name>
    <name type="common">House mosquito</name>
    <dbReference type="NCBI Taxonomy" id="7175"/>
    <lineage>
        <taxon>Eukaryota</taxon>
        <taxon>Metazoa</taxon>
        <taxon>Ecdysozoa</taxon>
        <taxon>Arthropoda</taxon>
        <taxon>Hexapoda</taxon>
        <taxon>Insecta</taxon>
        <taxon>Pterygota</taxon>
        <taxon>Neoptera</taxon>
        <taxon>Endopterygota</taxon>
        <taxon>Diptera</taxon>
        <taxon>Nematocera</taxon>
        <taxon>Culicoidea</taxon>
        <taxon>Culicidae</taxon>
        <taxon>Culicinae</taxon>
        <taxon>Culicini</taxon>
        <taxon>Culex</taxon>
        <taxon>Culex</taxon>
    </lineage>
</organism>
<sequence length="189" mass="21796">MQLKIEQGEVRLRCSTTRCRLIGGLEFASVRSWSTSHHHHHQQQLREVSSNNKNFARICQTRSTRSVVCCCGQSASAQFGKLVVMDWRNGSSPSISGRCRANTRSPLRCRVQQRRRGSAHRSSERRVYDGPRSTQGSVVRCFQRLSRLELQQQQHPRNPWLAERMCTCTGATWIFTRKMPDVGRPYHLN</sequence>
<dbReference type="AlphaFoldDB" id="A0A8D8CUW7"/>
<name>A0A8D8CUW7_CULPI</name>
<reference evidence="2" key="1">
    <citation type="submission" date="2021-05" db="EMBL/GenBank/DDBJ databases">
        <authorList>
            <person name="Alioto T."/>
            <person name="Alioto T."/>
            <person name="Gomez Garrido J."/>
        </authorList>
    </citation>
    <scope>NUCLEOTIDE SEQUENCE</scope>
</reference>
<proteinExistence type="predicted"/>
<protein>
    <submittedName>
        <fullName evidence="2">(northern house mosquito) hypothetical protein</fullName>
    </submittedName>
</protein>
<accession>A0A8D8CUW7</accession>
<dbReference type="EMBL" id="HBUE01139598">
    <property type="protein sequence ID" value="CAG6500119.1"/>
    <property type="molecule type" value="Transcribed_RNA"/>
</dbReference>
<feature type="region of interest" description="Disordered" evidence="1">
    <location>
        <begin position="112"/>
        <end position="133"/>
    </location>
</feature>
<evidence type="ECO:0000256" key="1">
    <source>
        <dbReference type="SAM" id="MobiDB-lite"/>
    </source>
</evidence>